<dbReference type="SUPFAM" id="SSF46785">
    <property type="entry name" value="Winged helix' DNA-binding domain"/>
    <property type="match status" value="1"/>
</dbReference>
<accession>A0ABQ5YPF3</accession>
<name>A0ABQ5YPF3_9BURK</name>
<dbReference type="Pfam" id="PF00126">
    <property type="entry name" value="HTH_1"/>
    <property type="match status" value="1"/>
</dbReference>
<sequence>MFLINKKTPSLQDIEMFILLAQQRSFSATADQLGVSAAYVSKNLQNLESRLGMRLMHRTTRKVSLTEQGELLLEWGQRLLDSAQDLMDAVQAEKVVPQGQLRLCSSSGYGRNVLAPVLSALASTCPELDIQLELLDRKVDLIGEGFHLDVRVGAIDQHDMICRPLRPNRRILCASPAYLNRQGCPVDVLELSTHQCLVIRERDQTPGRWALQGPKGEVSVRVSGPLSSNNGEAVRRWALDGHGIALRSQWDIHSDLKAGFLKQVLPEYYQEAPVHAVYPSRLASSAKLRLCVEFLEKHLPHLA</sequence>
<dbReference type="RefSeq" id="WP_284280456.1">
    <property type="nucleotide sequence ID" value="NZ_BSOJ01000010.1"/>
</dbReference>
<dbReference type="SUPFAM" id="SSF53850">
    <property type="entry name" value="Periplasmic binding protein-like II"/>
    <property type="match status" value="1"/>
</dbReference>
<evidence type="ECO:0000256" key="4">
    <source>
        <dbReference type="ARBA" id="ARBA00023163"/>
    </source>
</evidence>
<dbReference type="InterPro" id="IPR005119">
    <property type="entry name" value="LysR_subst-bd"/>
</dbReference>
<evidence type="ECO:0000313" key="6">
    <source>
        <dbReference type="EMBL" id="GLR25992.1"/>
    </source>
</evidence>
<keyword evidence="2" id="KW-0805">Transcription regulation</keyword>
<evidence type="ECO:0000256" key="2">
    <source>
        <dbReference type="ARBA" id="ARBA00023015"/>
    </source>
</evidence>
<dbReference type="EMBL" id="BSOJ01000010">
    <property type="protein sequence ID" value="GLR25992.1"/>
    <property type="molecule type" value="Genomic_DNA"/>
</dbReference>
<gene>
    <name evidence="6" type="ORF">GCM10007875_10800</name>
</gene>
<reference evidence="7" key="1">
    <citation type="journal article" date="2019" name="Int. J. Syst. Evol. Microbiol.">
        <title>The Global Catalogue of Microorganisms (GCM) 10K type strain sequencing project: providing services to taxonomists for standard genome sequencing and annotation.</title>
        <authorList>
            <consortium name="The Broad Institute Genomics Platform"/>
            <consortium name="The Broad Institute Genome Sequencing Center for Infectious Disease"/>
            <person name="Wu L."/>
            <person name="Ma J."/>
        </authorList>
    </citation>
    <scope>NUCLEOTIDE SEQUENCE [LARGE SCALE GENOMIC DNA]</scope>
    <source>
        <strain evidence="7">NBRC 105857</strain>
    </source>
</reference>
<comment type="similarity">
    <text evidence="1">Belongs to the LysR transcriptional regulatory family.</text>
</comment>
<evidence type="ECO:0000256" key="3">
    <source>
        <dbReference type="ARBA" id="ARBA00023125"/>
    </source>
</evidence>
<dbReference type="Pfam" id="PF03466">
    <property type="entry name" value="LysR_substrate"/>
    <property type="match status" value="1"/>
</dbReference>
<comment type="caution">
    <text evidence="6">The sequence shown here is derived from an EMBL/GenBank/DDBJ whole genome shotgun (WGS) entry which is preliminary data.</text>
</comment>
<keyword evidence="7" id="KW-1185">Reference proteome</keyword>
<organism evidence="6 7">
    <name type="scientific">Limnobacter litoralis</name>
    <dbReference type="NCBI Taxonomy" id="481366"/>
    <lineage>
        <taxon>Bacteria</taxon>
        <taxon>Pseudomonadati</taxon>
        <taxon>Pseudomonadota</taxon>
        <taxon>Betaproteobacteria</taxon>
        <taxon>Burkholderiales</taxon>
        <taxon>Burkholderiaceae</taxon>
        <taxon>Limnobacter</taxon>
    </lineage>
</organism>
<dbReference type="InterPro" id="IPR036388">
    <property type="entry name" value="WH-like_DNA-bd_sf"/>
</dbReference>
<dbReference type="PANTHER" id="PTHR30537:SF5">
    <property type="entry name" value="HTH-TYPE TRANSCRIPTIONAL ACTIVATOR TTDR-RELATED"/>
    <property type="match status" value="1"/>
</dbReference>
<keyword evidence="4" id="KW-0804">Transcription</keyword>
<evidence type="ECO:0000256" key="1">
    <source>
        <dbReference type="ARBA" id="ARBA00009437"/>
    </source>
</evidence>
<dbReference type="InterPro" id="IPR058163">
    <property type="entry name" value="LysR-type_TF_proteobact-type"/>
</dbReference>
<proteinExistence type="inferred from homology"/>
<dbReference type="Proteomes" id="UP001156664">
    <property type="component" value="Unassembled WGS sequence"/>
</dbReference>
<dbReference type="PANTHER" id="PTHR30537">
    <property type="entry name" value="HTH-TYPE TRANSCRIPTIONAL REGULATOR"/>
    <property type="match status" value="1"/>
</dbReference>
<keyword evidence="3" id="KW-0238">DNA-binding</keyword>
<dbReference type="PROSITE" id="PS50931">
    <property type="entry name" value="HTH_LYSR"/>
    <property type="match status" value="1"/>
</dbReference>
<dbReference type="InterPro" id="IPR000847">
    <property type="entry name" value="LysR_HTH_N"/>
</dbReference>
<evidence type="ECO:0000313" key="7">
    <source>
        <dbReference type="Proteomes" id="UP001156664"/>
    </source>
</evidence>
<feature type="domain" description="HTH lysR-type" evidence="5">
    <location>
        <begin position="9"/>
        <end position="66"/>
    </location>
</feature>
<protein>
    <submittedName>
        <fullName evidence="6">LysR family transcriptional regulator</fullName>
    </submittedName>
</protein>
<dbReference type="Gene3D" id="3.40.190.290">
    <property type="match status" value="1"/>
</dbReference>
<dbReference type="InterPro" id="IPR036390">
    <property type="entry name" value="WH_DNA-bd_sf"/>
</dbReference>
<dbReference type="Gene3D" id="1.10.10.10">
    <property type="entry name" value="Winged helix-like DNA-binding domain superfamily/Winged helix DNA-binding domain"/>
    <property type="match status" value="1"/>
</dbReference>
<evidence type="ECO:0000259" key="5">
    <source>
        <dbReference type="PROSITE" id="PS50931"/>
    </source>
</evidence>